<sequence>MSTVAQVARLVEPFLARHPEFVRIGRTLERRPVGHLSVGFDIRRTAYKGHISPMWGAGITFGPPPHFGGGIGRTLDRADGYLDAPDLQARLLDELELANETILQRFTSLEALVELEMAVHPSFAMIRFLKAVLLAGVGRLAEADNLLAADIEYRIREGERFDPLYVKLRTGSKAWHSRQEEVKNRRLFIGHLKHLHGFIERRDLAGLAALLHDWEAQGVAARKMTDYWQRSPFPLELGGGD</sequence>
<dbReference type="RefSeq" id="WP_262167102.1">
    <property type="nucleotide sequence ID" value="NZ_CP104965.1"/>
</dbReference>
<organism evidence="1 2">
    <name type="scientific">Devosia neptuniae</name>
    <dbReference type="NCBI Taxonomy" id="191302"/>
    <lineage>
        <taxon>Bacteria</taxon>
        <taxon>Pseudomonadati</taxon>
        <taxon>Pseudomonadota</taxon>
        <taxon>Alphaproteobacteria</taxon>
        <taxon>Hyphomicrobiales</taxon>
        <taxon>Devosiaceae</taxon>
        <taxon>Devosia</taxon>
    </lineage>
</organism>
<keyword evidence="2" id="KW-1185">Reference proteome</keyword>
<accession>A0ABY6CDB8</accession>
<name>A0ABY6CDB8_9HYPH</name>
<proteinExistence type="predicted"/>
<reference evidence="1 2" key="1">
    <citation type="submission" date="2022-09" db="EMBL/GenBank/DDBJ databases">
        <title>Interaction between co-microsymbionts with complementary sets of symbiotic genes in legume-rhizobium systems.</title>
        <authorList>
            <person name="Safronova V."/>
            <person name="Sazanova A."/>
            <person name="Afonin A."/>
            <person name="Chirak E."/>
        </authorList>
    </citation>
    <scope>NUCLEOTIDE SEQUENCE [LARGE SCALE GENOMIC DNA]</scope>
    <source>
        <strain evidence="1 2">A18/4-1</strain>
    </source>
</reference>
<protein>
    <submittedName>
        <fullName evidence="1">Uncharacterized protein</fullName>
    </submittedName>
</protein>
<evidence type="ECO:0000313" key="2">
    <source>
        <dbReference type="Proteomes" id="UP001061862"/>
    </source>
</evidence>
<evidence type="ECO:0000313" key="1">
    <source>
        <dbReference type="EMBL" id="UXN68966.1"/>
    </source>
</evidence>
<dbReference type="Proteomes" id="UP001061862">
    <property type="component" value="Chromosome"/>
</dbReference>
<gene>
    <name evidence="1" type="ORF">N8A98_17205</name>
</gene>
<dbReference type="EMBL" id="CP104965">
    <property type="protein sequence ID" value="UXN68966.1"/>
    <property type="molecule type" value="Genomic_DNA"/>
</dbReference>